<proteinExistence type="predicted"/>
<dbReference type="InterPro" id="IPR029044">
    <property type="entry name" value="Nucleotide-diphossugar_trans"/>
</dbReference>
<dbReference type="RefSeq" id="WP_188541614.1">
    <property type="nucleotide sequence ID" value="NZ_BMFT01000003.1"/>
</dbReference>
<accession>A0ABQ1YRI1</accession>
<reference evidence="4" key="1">
    <citation type="journal article" date="2019" name="Int. J. Syst. Evol. Microbiol.">
        <title>The Global Catalogue of Microorganisms (GCM) 10K type strain sequencing project: providing services to taxonomists for standard genome sequencing and annotation.</title>
        <authorList>
            <consortium name="The Broad Institute Genomics Platform"/>
            <consortium name="The Broad Institute Genome Sequencing Center for Infectious Disease"/>
            <person name="Wu L."/>
            <person name="Ma J."/>
        </authorList>
    </citation>
    <scope>NUCLEOTIDE SEQUENCE [LARGE SCALE GENOMIC DNA]</scope>
    <source>
        <strain evidence="4">CGMCC 1.12769</strain>
    </source>
</reference>
<dbReference type="InterPro" id="IPR050256">
    <property type="entry name" value="Glycosyltransferase_2"/>
</dbReference>
<dbReference type="PANTHER" id="PTHR48090:SF7">
    <property type="entry name" value="RFBJ PROTEIN"/>
    <property type="match status" value="1"/>
</dbReference>
<dbReference type="InterPro" id="IPR001173">
    <property type="entry name" value="Glyco_trans_2-like"/>
</dbReference>
<evidence type="ECO:0000256" key="1">
    <source>
        <dbReference type="SAM" id="MobiDB-lite"/>
    </source>
</evidence>
<feature type="region of interest" description="Disordered" evidence="1">
    <location>
        <begin position="27"/>
        <end position="48"/>
    </location>
</feature>
<evidence type="ECO:0000313" key="3">
    <source>
        <dbReference type="EMBL" id="GGH34115.1"/>
    </source>
</evidence>
<protein>
    <recommendedName>
        <fullName evidence="2">Glycosyltransferase 2-like domain-containing protein</fullName>
    </recommendedName>
</protein>
<dbReference type="EMBL" id="BMFT01000003">
    <property type="protein sequence ID" value="GGH34115.1"/>
    <property type="molecule type" value="Genomic_DNA"/>
</dbReference>
<name>A0ABQ1YRI1_9BACL</name>
<evidence type="ECO:0000259" key="2">
    <source>
        <dbReference type="Pfam" id="PF00535"/>
    </source>
</evidence>
<dbReference type="Proteomes" id="UP000659344">
    <property type="component" value="Unassembled WGS sequence"/>
</dbReference>
<keyword evidence="4" id="KW-1185">Reference proteome</keyword>
<dbReference type="PANTHER" id="PTHR48090">
    <property type="entry name" value="UNDECAPRENYL-PHOSPHATE 4-DEOXY-4-FORMAMIDO-L-ARABINOSE TRANSFERASE-RELATED"/>
    <property type="match status" value="1"/>
</dbReference>
<gene>
    <name evidence="3" type="ORF">GCM10008013_39650</name>
</gene>
<dbReference type="Gene3D" id="3.90.550.10">
    <property type="entry name" value="Spore Coat Polysaccharide Biosynthesis Protein SpsA, Chain A"/>
    <property type="match status" value="1"/>
</dbReference>
<dbReference type="SUPFAM" id="SSF53448">
    <property type="entry name" value="Nucleotide-diphospho-sugar transferases"/>
    <property type="match status" value="1"/>
</dbReference>
<organism evidence="3 4">
    <name type="scientific">Paenibacillus segetis</name>
    <dbReference type="NCBI Taxonomy" id="1325360"/>
    <lineage>
        <taxon>Bacteria</taxon>
        <taxon>Bacillati</taxon>
        <taxon>Bacillota</taxon>
        <taxon>Bacilli</taxon>
        <taxon>Bacillales</taxon>
        <taxon>Paenibacillaceae</taxon>
        <taxon>Paenibacillus</taxon>
    </lineage>
</organism>
<evidence type="ECO:0000313" key="4">
    <source>
        <dbReference type="Proteomes" id="UP000659344"/>
    </source>
</evidence>
<dbReference type="Pfam" id="PF00535">
    <property type="entry name" value="Glycos_transf_2"/>
    <property type="match status" value="1"/>
</dbReference>
<comment type="caution">
    <text evidence="3">The sequence shown here is derived from an EMBL/GenBank/DDBJ whole genome shotgun (WGS) entry which is preliminary data.</text>
</comment>
<sequence length="379" mass="41112">MRKIRKISQKSSRVGRSALKITYSRRRRVNRGRTAQKQSARPLAHRSTPAYNLTRMEQRAVKAGFIAASVKDRDLLSSEHMQESLKAWYRDNMNLSGGTTVSSVLALSLAYRRGYALASRIPNLGIALPLQGTASAVVSVSNEEQTLPAVLAELRKLPLQEIIVVLNGCTDGSFAVIERDPRMSLISFPTRLGHDVSRALGSAVATGDIILFSDGDMSLLAKDLAAFLIAVDLGVDMALNNLTPFLPSMFSAQDDVTRCKTFLNRALGRSDLRANSMTAVPHALSRRAISTIGTSALIVPPKAQALALVRGLKVSAPHSVNVFRTNRIRSGNTGEGNAVAGLIFGDHMEALAEVMKSEGVRLRHITFSRSTLAKVRNAR</sequence>
<feature type="domain" description="Glycosyltransferase 2-like" evidence="2">
    <location>
        <begin position="135"/>
        <end position="228"/>
    </location>
</feature>